<dbReference type="Proteomes" id="UP000007151">
    <property type="component" value="Unassembled WGS sequence"/>
</dbReference>
<dbReference type="PANTHER" id="PTHR46901">
    <property type="entry name" value="GH04942P"/>
    <property type="match status" value="1"/>
</dbReference>
<evidence type="ECO:0000313" key="6">
    <source>
        <dbReference type="Proteomes" id="UP000007151"/>
    </source>
</evidence>
<feature type="compositionally biased region" description="Pro residues" evidence="1">
    <location>
        <begin position="734"/>
        <end position="746"/>
    </location>
</feature>
<dbReference type="Pfam" id="PF03351">
    <property type="entry name" value="DOMON"/>
    <property type="match status" value="2"/>
</dbReference>
<evidence type="ECO:0000259" key="4">
    <source>
        <dbReference type="PROSITE" id="PS50836"/>
    </source>
</evidence>
<feature type="compositionally biased region" description="Pro residues" evidence="1">
    <location>
        <begin position="714"/>
        <end position="726"/>
    </location>
</feature>
<feature type="compositionally biased region" description="Pro residues" evidence="1">
    <location>
        <begin position="634"/>
        <end position="646"/>
    </location>
</feature>
<organism evidence="5 6">
    <name type="scientific">Danaus plexippus plexippus</name>
    <dbReference type="NCBI Taxonomy" id="278856"/>
    <lineage>
        <taxon>Eukaryota</taxon>
        <taxon>Metazoa</taxon>
        <taxon>Ecdysozoa</taxon>
        <taxon>Arthropoda</taxon>
        <taxon>Hexapoda</taxon>
        <taxon>Insecta</taxon>
        <taxon>Pterygota</taxon>
        <taxon>Neoptera</taxon>
        <taxon>Endopterygota</taxon>
        <taxon>Lepidoptera</taxon>
        <taxon>Glossata</taxon>
        <taxon>Ditrysia</taxon>
        <taxon>Papilionoidea</taxon>
        <taxon>Nymphalidae</taxon>
        <taxon>Danainae</taxon>
        <taxon>Danaini</taxon>
        <taxon>Danaina</taxon>
        <taxon>Danaus</taxon>
        <taxon>Danaus</taxon>
    </lineage>
</organism>
<name>A0A212F565_DANPL</name>
<feature type="region of interest" description="Disordered" evidence="1">
    <location>
        <begin position="1411"/>
        <end position="1533"/>
    </location>
</feature>
<feature type="domain" description="DOMON" evidence="4">
    <location>
        <begin position="831"/>
        <end position="955"/>
    </location>
</feature>
<feature type="compositionally biased region" description="Pro residues" evidence="1">
    <location>
        <begin position="574"/>
        <end position="586"/>
    </location>
</feature>
<dbReference type="PANTHER" id="PTHR46901:SF2">
    <property type="entry name" value="GH04942P"/>
    <property type="match status" value="1"/>
</dbReference>
<feature type="compositionally biased region" description="Basic residues" evidence="1">
    <location>
        <begin position="469"/>
        <end position="481"/>
    </location>
</feature>
<dbReference type="PROSITE" id="PS50836">
    <property type="entry name" value="DOMON"/>
    <property type="match status" value="2"/>
</dbReference>
<feature type="compositionally biased region" description="Pro residues" evidence="1">
    <location>
        <begin position="674"/>
        <end position="686"/>
    </location>
</feature>
<dbReference type="InterPro" id="IPR005018">
    <property type="entry name" value="DOMON_domain"/>
</dbReference>
<evidence type="ECO:0000313" key="5">
    <source>
        <dbReference type="EMBL" id="OWR48863.1"/>
    </source>
</evidence>
<evidence type="ECO:0000256" key="3">
    <source>
        <dbReference type="SAM" id="SignalP"/>
    </source>
</evidence>
<dbReference type="STRING" id="278856.A0A212F565"/>
<keyword evidence="2" id="KW-1133">Transmembrane helix</keyword>
<dbReference type="CDD" id="cd09631">
    <property type="entry name" value="DOMON_DOH"/>
    <property type="match status" value="2"/>
</dbReference>
<feature type="compositionally biased region" description="Pro residues" evidence="1">
    <location>
        <begin position="594"/>
        <end position="606"/>
    </location>
</feature>
<gene>
    <name evidence="5" type="ORF">KGM_214831</name>
</gene>
<feature type="transmembrane region" description="Helical" evidence="2">
    <location>
        <begin position="1360"/>
        <end position="1383"/>
    </location>
</feature>
<feature type="compositionally biased region" description="Basic and acidic residues" evidence="1">
    <location>
        <begin position="538"/>
        <end position="573"/>
    </location>
</feature>
<dbReference type="Gene3D" id="2.60.40.1210">
    <property type="entry name" value="Cellobiose dehydrogenase, cytochrome domain"/>
    <property type="match status" value="1"/>
</dbReference>
<feature type="compositionally biased region" description="Basic and acidic residues" evidence="1">
    <location>
        <begin position="393"/>
        <end position="405"/>
    </location>
</feature>
<evidence type="ECO:0000256" key="2">
    <source>
        <dbReference type="SAM" id="Phobius"/>
    </source>
</evidence>
<keyword evidence="3" id="KW-0732">Signal</keyword>
<proteinExistence type="predicted"/>
<dbReference type="FunCoup" id="A0A212F565">
    <property type="interactions" value="15"/>
</dbReference>
<feature type="region of interest" description="Disordered" evidence="1">
    <location>
        <begin position="313"/>
        <end position="844"/>
    </location>
</feature>
<dbReference type="EMBL" id="AGBW02010243">
    <property type="protein sequence ID" value="OWR48863.1"/>
    <property type="molecule type" value="Genomic_DNA"/>
</dbReference>
<dbReference type="InParanoid" id="A0A212F565"/>
<keyword evidence="2" id="KW-0812">Transmembrane</keyword>
<feature type="compositionally biased region" description="Pro residues" evidence="1">
    <location>
        <begin position="512"/>
        <end position="534"/>
    </location>
</feature>
<feature type="compositionally biased region" description="Polar residues" evidence="1">
    <location>
        <begin position="1488"/>
        <end position="1516"/>
    </location>
</feature>
<accession>A0A212F565</accession>
<evidence type="ECO:0000256" key="1">
    <source>
        <dbReference type="SAM" id="MobiDB-lite"/>
    </source>
</evidence>
<feature type="compositionally biased region" description="Low complexity" evidence="1">
    <location>
        <begin position="1440"/>
        <end position="1466"/>
    </location>
</feature>
<feature type="compositionally biased region" description="Basic and acidic residues" evidence="1">
    <location>
        <begin position="444"/>
        <end position="457"/>
    </location>
</feature>
<feature type="compositionally biased region" description="Pro residues" evidence="1">
    <location>
        <begin position="614"/>
        <end position="626"/>
    </location>
</feature>
<sequence length="1551" mass="171185">MASVVTLAVLVCVSCVLVCVYGHVALTFPPARKYDLDFLDNSRTKPPCGMPKGSIRTSFLAGSTFTVHWHLAYAHRGGFSLRILDYLERPLLDLTPRAGGSEFVRDDVTAQKYEVHLPSDFTCDNCTLQLQREAGEWGQNYRFWSCADIDIVSRKTYHETCSSRGFHILSRCKCNRLYSGDRCQYSNECLEDGDCGLRGRCVRPAGHSAAPGPGAPGAGPRSGPLASKDANEGGGVCYCAFGFYGKGCSKKAPWKDKNINLELYTKKQLSKDFALYWRVLKEEGEMEVAMIVNGTSYAGIGWRPKGLKKECKNFPVLGPPMENQSTPAPEPLPKPEPKSEPEAVPEPKSEPEPTPEPKSEQEPTPEPKSEPEPTPEPKAEPQPEPTAEPEPAAEDRNVPENDNRNKRVAMHTLDGFDFKNLGNDVTYKTSVSFKVSTSKGRKKRDVESDKPDVETSIDHSLSSEPKLQPKLKSKTQPKNKVNKSPTESPVDMYELEPSPEPTSEPESSPEPSSEPEPSPEPTSEPEPSPEPNSEPEPLSEKSSEKEVGRQSKYYFDRDSKSQPEPSPEPKSEPEPSPEPKSVPEPFPEPKSEPEPSPEPKSVPEPSPEPKSEPEPSPEPKSVPEPSPEPKSEPEPSPEPKSVPEPSPEPKSEPEPSPEPKSVPEPSPEPKSEPEPSPEPKSVPEPSPEPKSEPEPSPEPKSVPEPSPEPKSEPEPSPEPKSVPEPSPEPKSEPEPSPEPKSVPEPSPEPKSEPEPSPEPKSVPEPSPEPKSEPEPSPEPKSEPEPSSEPKSEPEPSPEPKSESEPSPEPKAEPEPSPEPKSEPEPSPEPKSEPEPSPEPNAEDPETLLVKGLQEDTGYFPSHEFAPKFDFNPMDCTDIVIGSAKGNYHRVMDYYTRDRSTPRVDKFWGGKDDVTSASGYEENGVTTILFRKKIKATEPSDHSIVDDLMHVIWARGQEYGPLQGKGQDNVTRNFYGPDDLKYHGHGAQRGVATINFFDEQKSSQTSGVLSLEDDKCGGQWRYPSNCNNTVNNTCSYTARWEYLGEKRGKDSVRFTITTRQSKLWTGIGFSNDKKMSQSDAVVGWVDSRSNRPVMRDVWLSGYKAPAADNRQDITQISGSLIDGVTTLSFVRKRDTGDGKDLPFTNTKCLYMMFVVAGGNFDPANKRMSKHMDTPLVTEERVCIKPCGPEPEEDPFTTLPPPPPGSRSYSLLMKITGLGDSYRTPAVGTAEYDDLKTKITNGFDTTMSGVKGYQGIAINGFMQNETKSIIADITFNTIEIEDKTASLTPEGNDTDIERDEERDEEIDRDIDREKWYRAIKDTLAEGKVGNLIVDPEFLVFQQVITSPSSPAPPTASSPPPRLWLVAGCVCLLAALAALQAACTLATTRRKDRLMPTQAWKEYASANTNYAFEPFENDDKYNTSSRPPPDPPRPLPHDPQRPPNHTSNHNGQNGHNGHNVHNGHNGNNHSGHDVIDGYNRSGRKYSPGRRTPSQYYPETRSLQRPRNQYGRTSAGSTLSLPRGSEGPSDFYFMPSQRKHEGELVSVYVPGRTHR</sequence>
<reference evidence="5 6" key="1">
    <citation type="journal article" date="2011" name="Cell">
        <title>The monarch butterfly genome yields insights into long-distance migration.</title>
        <authorList>
            <person name="Zhan S."/>
            <person name="Merlin C."/>
            <person name="Boore J.L."/>
            <person name="Reppert S.M."/>
        </authorList>
    </citation>
    <scope>NUCLEOTIDE SEQUENCE [LARGE SCALE GENOMIC DNA]</scope>
    <source>
        <strain evidence="5">F-2</strain>
    </source>
</reference>
<dbReference type="InterPro" id="IPR045266">
    <property type="entry name" value="DOH_DOMON"/>
</dbReference>
<protein>
    <recommendedName>
        <fullName evidence="4">DOMON domain-containing protein</fullName>
    </recommendedName>
</protein>
<feature type="compositionally biased region" description="Pro residues" evidence="1">
    <location>
        <begin position="694"/>
        <end position="706"/>
    </location>
</feature>
<dbReference type="Gene3D" id="2.60.120.260">
    <property type="entry name" value="Galactose-binding domain-like"/>
    <property type="match status" value="1"/>
</dbReference>
<feature type="compositionally biased region" description="Low complexity" evidence="1">
    <location>
        <begin position="425"/>
        <end position="438"/>
    </location>
</feature>
<feature type="chain" id="PRO_5012916771" description="DOMON domain-containing protein" evidence="3">
    <location>
        <begin position="23"/>
        <end position="1551"/>
    </location>
</feature>
<feature type="signal peptide" evidence="3">
    <location>
        <begin position="1"/>
        <end position="22"/>
    </location>
</feature>
<dbReference type="SUPFAM" id="SSF49344">
    <property type="entry name" value="CBD9-like"/>
    <property type="match status" value="1"/>
</dbReference>
<keyword evidence="6" id="KW-1185">Reference proteome</keyword>
<feature type="region of interest" description="Disordered" evidence="1">
    <location>
        <begin position="207"/>
        <end position="226"/>
    </location>
</feature>
<feature type="compositionally biased region" description="Basic and acidic residues" evidence="1">
    <location>
        <begin position="333"/>
        <end position="381"/>
    </location>
</feature>
<feature type="domain" description="DOMON" evidence="4">
    <location>
        <begin position="1033"/>
        <end position="1157"/>
    </location>
</feature>
<dbReference type="eggNOG" id="ENOG502T7SP">
    <property type="taxonomic scope" value="Eukaryota"/>
</dbReference>
<feature type="compositionally biased region" description="Pro residues" evidence="1">
    <location>
        <begin position="754"/>
        <end position="766"/>
    </location>
</feature>
<keyword evidence="2" id="KW-0472">Membrane</keyword>
<feature type="compositionally biased region" description="Pro residues" evidence="1">
    <location>
        <begin position="654"/>
        <end position="666"/>
    </location>
</feature>
<feature type="compositionally biased region" description="Basic and acidic residues" evidence="1">
    <location>
        <begin position="767"/>
        <end position="833"/>
    </location>
</feature>
<dbReference type="KEGG" id="dpl:KGM_214831"/>
<dbReference type="SMART" id="SM00664">
    <property type="entry name" value="DoH"/>
    <property type="match status" value="2"/>
</dbReference>
<comment type="caution">
    <text evidence="5">The sequence shown here is derived from an EMBL/GenBank/DDBJ whole genome shotgun (WGS) entry which is preliminary data.</text>
</comment>